<evidence type="ECO:0000256" key="6">
    <source>
        <dbReference type="ARBA" id="ARBA00022989"/>
    </source>
</evidence>
<name>E6MKD9_9FIRM</name>
<dbReference type="CDD" id="cd13962">
    <property type="entry name" value="PT_UbiA_UBIAD1"/>
    <property type="match status" value="1"/>
</dbReference>
<feature type="transmembrane region" description="Helical" evidence="8">
    <location>
        <begin position="42"/>
        <end position="61"/>
    </location>
</feature>
<dbReference type="GO" id="GO:0042371">
    <property type="term" value="P:vitamin K biosynthetic process"/>
    <property type="evidence" value="ECO:0007669"/>
    <property type="project" value="TreeGrafter"/>
</dbReference>
<evidence type="ECO:0000256" key="4">
    <source>
        <dbReference type="ARBA" id="ARBA00022679"/>
    </source>
</evidence>
<feature type="transmembrane region" description="Helical" evidence="8">
    <location>
        <begin position="179"/>
        <end position="202"/>
    </location>
</feature>
<evidence type="ECO:0000256" key="5">
    <source>
        <dbReference type="ARBA" id="ARBA00022692"/>
    </source>
</evidence>
<dbReference type="PIRSF" id="PIRSF005355">
    <property type="entry name" value="UBIAD1"/>
    <property type="match status" value="1"/>
</dbReference>
<keyword evidence="6 8" id="KW-1133">Transmembrane helix</keyword>
<organism evidence="9 10">
    <name type="scientific">Pseudoramibacter alactolyticus ATCC 23263</name>
    <dbReference type="NCBI Taxonomy" id="887929"/>
    <lineage>
        <taxon>Bacteria</taxon>
        <taxon>Bacillati</taxon>
        <taxon>Bacillota</taxon>
        <taxon>Clostridia</taxon>
        <taxon>Eubacteriales</taxon>
        <taxon>Eubacteriaceae</taxon>
        <taxon>Pseudoramibacter</taxon>
    </lineage>
</organism>
<feature type="transmembrane region" description="Helical" evidence="8">
    <location>
        <begin position="12"/>
        <end position="36"/>
    </location>
</feature>
<comment type="subcellular location">
    <subcellularLocation>
        <location evidence="1">Membrane</location>
        <topology evidence="1">Multi-pass membrane protein</topology>
    </subcellularLocation>
</comment>
<feature type="transmembrane region" description="Helical" evidence="8">
    <location>
        <begin position="98"/>
        <end position="115"/>
    </location>
</feature>
<feature type="transmembrane region" description="Helical" evidence="8">
    <location>
        <begin position="223"/>
        <end position="244"/>
    </location>
</feature>
<evidence type="ECO:0000256" key="8">
    <source>
        <dbReference type="SAM" id="Phobius"/>
    </source>
</evidence>
<dbReference type="Proteomes" id="UP000004754">
    <property type="component" value="Unassembled WGS sequence"/>
</dbReference>
<accession>E6MKD9</accession>
<dbReference type="AlphaFoldDB" id="E6MKD9"/>
<keyword evidence="5 8" id="KW-0812">Transmembrane</keyword>
<dbReference type="GO" id="GO:0004659">
    <property type="term" value="F:prenyltransferase activity"/>
    <property type="evidence" value="ECO:0007669"/>
    <property type="project" value="InterPro"/>
</dbReference>
<dbReference type="GO" id="GO:0009234">
    <property type="term" value="P:menaquinone biosynthetic process"/>
    <property type="evidence" value="ECO:0007669"/>
    <property type="project" value="UniProtKB-UniPathway"/>
</dbReference>
<feature type="transmembrane region" description="Helical" evidence="8">
    <location>
        <begin position="148"/>
        <end position="167"/>
    </location>
</feature>
<dbReference type="STRING" id="887929.HMP0721_2475"/>
<keyword evidence="4 9" id="KW-0808">Transferase</keyword>
<sequence>MKPYNRLTPRMALQLAAPHTWVASVGPAVFAVVASAQAGRPLALWRGALLVLACVLMQAAVNTLNDYADFVSGTDQATDNVAKNDATLVYEHINPIHARHLGVAFLAAGALAGVIGSVPNLGVPLAVGLIGGAVVVLYSAGPAPVSQLPLGEVVSGGVMGGFIPLGITAAADNRFHPEILLISLPFVIGIGLIMMTNNGCDIEKDRAAGRRTLPALLGRRRTVAGYRFGVVLWLVALAALPWVAFGPWGLLAPALVLALAWRPFWQLLRTGLQPEGRIRQMQGIAKANALAGGACIFAAAAALLAEVAGWM</sequence>
<dbReference type="Gene3D" id="1.20.120.1780">
    <property type="entry name" value="UbiA prenyltransferase"/>
    <property type="match status" value="1"/>
</dbReference>
<dbReference type="RefSeq" id="WP_006599896.1">
    <property type="nucleotide sequence ID" value="NZ_GL622359.1"/>
</dbReference>
<keyword evidence="10" id="KW-1185">Reference proteome</keyword>
<reference evidence="9 10" key="1">
    <citation type="submission" date="2010-12" db="EMBL/GenBank/DDBJ databases">
        <authorList>
            <person name="Muzny D."/>
            <person name="Qin X."/>
            <person name="Deng J."/>
            <person name="Jiang H."/>
            <person name="Liu Y."/>
            <person name="Qu J."/>
            <person name="Song X.-Z."/>
            <person name="Zhang L."/>
            <person name="Thornton R."/>
            <person name="Coyle M."/>
            <person name="Francisco L."/>
            <person name="Jackson L."/>
            <person name="Javaid M."/>
            <person name="Korchina V."/>
            <person name="Kovar C."/>
            <person name="Mata R."/>
            <person name="Mathew T."/>
            <person name="Ngo R."/>
            <person name="Nguyen L."/>
            <person name="Nguyen N."/>
            <person name="Okwuonu G."/>
            <person name="Ongeri F."/>
            <person name="Pham C."/>
            <person name="Simmons D."/>
            <person name="Wilczek-Boney K."/>
            <person name="Hale W."/>
            <person name="Jakkamsetti A."/>
            <person name="Pham P."/>
            <person name="Ruth R."/>
            <person name="San Lucas F."/>
            <person name="Warren J."/>
            <person name="Zhang J."/>
            <person name="Zhao Z."/>
            <person name="Zhou C."/>
            <person name="Zhu D."/>
            <person name="Lee S."/>
            <person name="Bess C."/>
            <person name="Blankenburg K."/>
            <person name="Forbes L."/>
            <person name="Fu Q."/>
            <person name="Gubbala S."/>
            <person name="Hirani K."/>
            <person name="Jayaseelan J.C."/>
            <person name="Lara F."/>
            <person name="Munidasa M."/>
            <person name="Palculict T."/>
            <person name="Patil S."/>
            <person name="Pu L.-L."/>
            <person name="Saada N."/>
            <person name="Tang L."/>
            <person name="Weissenberger G."/>
            <person name="Zhu Y."/>
            <person name="Hemphill L."/>
            <person name="Shang Y."/>
            <person name="Youmans B."/>
            <person name="Ayvaz T."/>
            <person name="Ross M."/>
            <person name="Santibanez J."/>
            <person name="Aqrawi P."/>
            <person name="Gross S."/>
            <person name="Joshi V."/>
            <person name="Fowler G."/>
            <person name="Nazareth L."/>
            <person name="Reid J."/>
            <person name="Worley K."/>
            <person name="Petrosino J."/>
            <person name="Highlander S."/>
            <person name="Gibbs R."/>
        </authorList>
    </citation>
    <scope>NUCLEOTIDE SEQUENCE [LARGE SCALE GENOMIC DNA]</scope>
    <source>
        <strain evidence="9 10">ATCC 23263</strain>
    </source>
</reference>
<comment type="pathway">
    <text evidence="2">Quinol/quinone metabolism; menaquinone biosynthesis.</text>
</comment>
<feature type="transmembrane region" description="Helical" evidence="8">
    <location>
        <begin position="289"/>
        <end position="310"/>
    </location>
</feature>
<proteinExistence type="predicted"/>
<dbReference type="InterPro" id="IPR026046">
    <property type="entry name" value="UBIAD1"/>
</dbReference>
<protein>
    <submittedName>
        <fullName evidence="9">Putative 1,4-dihydroxy-2-naphthoate octaprenyltransferase</fullName>
    </submittedName>
</protein>
<comment type="caution">
    <text evidence="9">The sequence shown here is derived from an EMBL/GenBank/DDBJ whole genome shotgun (WGS) entry which is preliminary data.</text>
</comment>
<dbReference type="Pfam" id="PF01040">
    <property type="entry name" value="UbiA"/>
    <property type="match status" value="1"/>
</dbReference>
<dbReference type="OrthoDB" id="9767568at2"/>
<dbReference type="Gene3D" id="1.10.357.140">
    <property type="entry name" value="UbiA prenyltransferase"/>
    <property type="match status" value="1"/>
</dbReference>
<dbReference type="GO" id="GO:0016020">
    <property type="term" value="C:membrane"/>
    <property type="evidence" value="ECO:0007669"/>
    <property type="project" value="UniProtKB-SubCell"/>
</dbReference>
<dbReference type="InterPro" id="IPR044878">
    <property type="entry name" value="UbiA_sf"/>
</dbReference>
<dbReference type="PANTHER" id="PTHR13929:SF0">
    <property type="entry name" value="UBIA PRENYLTRANSFERASE DOMAIN-CONTAINING PROTEIN 1"/>
    <property type="match status" value="1"/>
</dbReference>
<dbReference type="eggNOG" id="COG1575">
    <property type="taxonomic scope" value="Bacteria"/>
</dbReference>
<evidence type="ECO:0000313" key="10">
    <source>
        <dbReference type="Proteomes" id="UP000004754"/>
    </source>
</evidence>
<keyword evidence="7 8" id="KW-0472">Membrane</keyword>
<feature type="transmembrane region" description="Helical" evidence="8">
    <location>
        <begin position="121"/>
        <end position="141"/>
    </location>
</feature>
<dbReference type="UniPathway" id="UPA00079"/>
<dbReference type="HOGENOM" id="CLU_043611_3_0_9"/>
<dbReference type="InterPro" id="IPR000537">
    <property type="entry name" value="UbiA_prenyltransferase"/>
</dbReference>
<evidence type="ECO:0000313" key="9">
    <source>
        <dbReference type="EMBL" id="EFV00476.1"/>
    </source>
</evidence>
<evidence type="ECO:0000256" key="3">
    <source>
        <dbReference type="ARBA" id="ARBA00022428"/>
    </source>
</evidence>
<evidence type="ECO:0000256" key="2">
    <source>
        <dbReference type="ARBA" id="ARBA00004863"/>
    </source>
</evidence>
<evidence type="ECO:0000256" key="1">
    <source>
        <dbReference type="ARBA" id="ARBA00004141"/>
    </source>
</evidence>
<feature type="transmembrane region" description="Helical" evidence="8">
    <location>
        <begin position="250"/>
        <end position="268"/>
    </location>
</feature>
<dbReference type="EMBL" id="AEQN01000034">
    <property type="protein sequence ID" value="EFV00476.1"/>
    <property type="molecule type" value="Genomic_DNA"/>
</dbReference>
<keyword evidence="3" id="KW-0474">Menaquinone biosynthesis</keyword>
<evidence type="ECO:0000256" key="7">
    <source>
        <dbReference type="ARBA" id="ARBA00023136"/>
    </source>
</evidence>
<dbReference type="PANTHER" id="PTHR13929">
    <property type="entry name" value="1,4-DIHYDROXY-2-NAPHTHOATE OCTAPRENYLTRANSFERASE"/>
    <property type="match status" value="1"/>
</dbReference>
<gene>
    <name evidence="9" type="ORF">HMP0721_2475</name>
</gene>